<accession>A0A1J5TWS2</accession>
<dbReference type="Proteomes" id="UP000182798">
    <property type="component" value="Unassembled WGS sequence"/>
</dbReference>
<organism evidence="2 3">
    <name type="scientific">Bathymodiolus thermophilus thioautotrophic gill symbiont</name>
    <dbReference type="NCBI Taxonomy" id="2360"/>
    <lineage>
        <taxon>Bacteria</taxon>
        <taxon>Pseudomonadati</taxon>
        <taxon>Pseudomonadota</taxon>
        <taxon>Gammaproteobacteria</taxon>
        <taxon>sulfur-oxidizing symbionts</taxon>
    </lineage>
</organism>
<dbReference type="AlphaFoldDB" id="A0A1J5TWS2"/>
<name>A0A1J5TWS2_9GAMM</name>
<dbReference type="InterPro" id="IPR041685">
    <property type="entry name" value="AAA_GajA/Old/RecF-like"/>
</dbReference>
<dbReference type="PANTHER" id="PTHR40396:SF1">
    <property type="entry name" value="ATPASE AAA-TYPE CORE DOMAIN-CONTAINING PROTEIN"/>
    <property type="match status" value="1"/>
</dbReference>
<sequence length="398" mass="45530">MKIESIKIKNFKAFKNAEMKDIPRFCVIIGANGSGKATLFNVFGFLKDALSTNVNTAFEKRGGFNKVISRGCDDNIEFEIKFRAKDTYEKNPIITYSLSIAQENGKAIVDREILKYRRGQHGNPWKFLDFSRGEGEAVINEQMLESTEETDLKREGQTLRSPDILAIKGLSQFVKFPAVIALSELIDNWHVSDIHVNEARNIQQANYAEHLSTLGENLSNVIDYLHNNHKPILDNIINTLKQRIPGISKVEVQTIETGQVLLKIQDESFDKPFLVRYISDGTIKMLAYLVLLYDPKPYPLLCVEEPENQLYPHLLEELAEEFRAYADRGEQVFVSTHSPDFLNAVEIDEVFLLVKNRGYTTIKRASENEQIKTYMENGDKMGYLWKQGFFDNLGKQCI</sequence>
<comment type="caution">
    <text evidence="2">The sequence shown here is derived from an EMBL/GenBank/DDBJ whole genome shotgun (WGS) entry which is preliminary data.</text>
</comment>
<dbReference type="OrthoDB" id="104167at2"/>
<protein>
    <submittedName>
        <fullName evidence="2">Chromosome segregation protein SMC</fullName>
    </submittedName>
</protein>
<evidence type="ECO:0000313" key="3">
    <source>
        <dbReference type="Proteomes" id="UP000182798"/>
    </source>
</evidence>
<dbReference type="GO" id="GO:0005524">
    <property type="term" value="F:ATP binding"/>
    <property type="evidence" value="ECO:0007669"/>
    <property type="project" value="InterPro"/>
</dbReference>
<proteinExistence type="predicted"/>
<dbReference type="Pfam" id="PF13175">
    <property type="entry name" value="AAA_15"/>
    <property type="match status" value="1"/>
</dbReference>
<dbReference type="GO" id="GO:0016887">
    <property type="term" value="F:ATP hydrolysis activity"/>
    <property type="evidence" value="ECO:0007669"/>
    <property type="project" value="InterPro"/>
</dbReference>
<dbReference type="EMBL" id="MIQH01000584">
    <property type="protein sequence ID" value="OIR24652.1"/>
    <property type="molecule type" value="Genomic_DNA"/>
</dbReference>
<dbReference type="Gene3D" id="3.40.50.300">
    <property type="entry name" value="P-loop containing nucleotide triphosphate hydrolases"/>
    <property type="match status" value="1"/>
</dbReference>
<dbReference type="InterPro" id="IPR027417">
    <property type="entry name" value="P-loop_NTPase"/>
</dbReference>
<dbReference type="RefSeq" id="WP_071564425.1">
    <property type="nucleotide sequence ID" value="NZ_MIQH01000584.1"/>
</dbReference>
<gene>
    <name evidence="2" type="ORF">BGC33_04105</name>
</gene>
<evidence type="ECO:0000313" key="2">
    <source>
        <dbReference type="EMBL" id="OIR24652.1"/>
    </source>
</evidence>
<feature type="domain" description="Endonuclease GajA/Old nuclease/RecF-like AAA" evidence="1">
    <location>
        <begin position="1"/>
        <end position="341"/>
    </location>
</feature>
<dbReference type="PANTHER" id="PTHR40396">
    <property type="entry name" value="ATPASE-LIKE PROTEIN"/>
    <property type="match status" value="1"/>
</dbReference>
<dbReference type="PIRSF" id="PIRSF029347">
    <property type="entry name" value="RecF"/>
    <property type="match status" value="1"/>
</dbReference>
<reference evidence="3" key="1">
    <citation type="submission" date="2016-09" db="EMBL/GenBank/DDBJ databases">
        <title>Genome Sequence of Bathymodiolus thermophilus sulfur-oxidizing gill endosymbiont.</title>
        <authorList>
            <person name="Ponnudurai R."/>
            <person name="Kleiner M."/>
            <person name="Sayavedra L."/>
            <person name="Thuermer A."/>
            <person name="Felbeck H."/>
            <person name="Schlueter R."/>
            <person name="Schweder T."/>
            <person name="Markert S."/>
        </authorList>
    </citation>
    <scope>NUCLEOTIDE SEQUENCE [LARGE SCALE GENOMIC DNA]</scope>
    <source>
        <strain evidence="3">BAT/CrabSpa'14</strain>
    </source>
</reference>
<evidence type="ECO:0000259" key="1">
    <source>
        <dbReference type="Pfam" id="PF13175"/>
    </source>
</evidence>
<dbReference type="InterPro" id="IPR014555">
    <property type="entry name" value="RecF-like"/>
</dbReference>
<dbReference type="SUPFAM" id="SSF52540">
    <property type="entry name" value="P-loop containing nucleoside triphosphate hydrolases"/>
    <property type="match status" value="1"/>
</dbReference>